<evidence type="ECO:0000313" key="5">
    <source>
        <dbReference type="EMBL" id="OCB68828.1"/>
    </source>
</evidence>
<dbReference type="GO" id="GO:0071949">
    <property type="term" value="F:FAD binding"/>
    <property type="evidence" value="ECO:0007669"/>
    <property type="project" value="InterPro"/>
</dbReference>
<dbReference type="RefSeq" id="WP_066329714.1">
    <property type="nucleotide sequence ID" value="NZ_BJVF01000002.1"/>
</dbReference>
<dbReference type="InterPro" id="IPR002938">
    <property type="entry name" value="FAD-bd"/>
</dbReference>
<dbReference type="OrthoDB" id="9766816at2"/>
<dbReference type="EMBL" id="FNEO01000002">
    <property type="protein sequence ID" value="SDJ32671.1"/>
    <property type="molecule type" value="Genomic_DNA"/>
</dbReference>
<evidence type="ECO:0000313" key="8">
    <source>
        <dbReference type="Proteomes" id="UP000182367"/>
    </source>
</evidence>
<reference evidence="4 9" key="4">
    <citation type="submission" date="2019-07" db="EMBL/GenBank/DDBJ databases">
        <title>Whole genome shotgun sequence of Flavobacterium glycines NBRC 105008.</title>
        <authorList>
            <person name="Hosoyama A."/>
            <person name="Uohara A."/>
            <person name="Ohji S."/>
            <person name="Ichikawa N."/>
        </authorList>
    </citation>
    <scope>NUCLEOTIDE SEQUENCE [LARGE SCALE GENOMIC DNA]</scope>
    <source>
        <strain evidence="4 9">NBRC 105008</strain>
    </source>
</reference>
<evidence type="ECO:0000313" key="6">
    <source>
        <dbReference type="EMBL" id="SDJ32671.1"/>
    </source>
</evidence>
<dbReference type="InterPro" id="IPR036188">
    <property type="entry name" value="FAD/NAD-bd_sf"/>
</dbReference>
<dbReference type="EMBL" id="LVEO01000029">
    <property type="protein sequence ID" value="OCB68828.1"/>
    <property type="molecule type" value="Genomic_DNA"/>
</dbReference>
<dbReference type="NCBIfam" id="NF005313">
    <property type="entry name" value="PRK06847.1"/>
    <property type="match status" value="1"/>
</dbReference>
<dbReference type="AlphaFoldDB" id="A0A1B9DGL4"/>
<evidence type="ECO:0000259" key="3">
    <source>
        <dbReference type="Pfam" id="PF01494"/>
    </source>
</evidence>
<dbReference type="PANTHER" id="PTHR13789:SF309">
    <property type="entry name" value="PUTATIVE (AFU_ORTHOLOGUE AFUA_6G14510)-RELATED"/>
    <property type="match status" value="1"/>
</dbReference>
<dbReference type="Pfam" id="PF01494">
    <property type="entry name" value="FAD_binding_3"/>
    <property type="match status" value="1"/>
</dbReference>
<protein>
    <submittedName>
        <fullName evidence="6">2-polyprenyl-6-methoxyphenol hydroxylase</fullName>
    </submittedName>
    <submittedName>
        <fullName evidence="4">FAD-dependent oxidoreductase</fullName>
    </submittedName>
    <submittedName>
        <fullName evidence="5">Monooxygenase</fullName>
    </submittedName>
</protein>
<evidence type="ECO:0000313" key="7">
    <source>
        <dbReference type="Proteomes" id="UP000093226"/>
    </source>
</evidence>
<dbReference type="Gene3D" id="3.50.50.60">
    <property type="entry name" value="FAD/NAD(P)-binding domain"/>
    <property type="match status" value="1"/>
</dbReference>
<evidence type="ECO:0000256" key="1">
    <source>
        <dbReference type="ARBA" id="ARBA00023002"/>
    </source>
</evidence>
<reference evidence="5" key="2">
    <citation type="submission" date="2016-03" db="EMBL/GenBank/DDBJ databases">
        <authorList>
            <person name="Ploux O."/>
        </authorList>
    </citation>
    <scope>NUCLEOTIDE SEQUENCE</scope>
    <source>
        <strain evidence="5">NBRC 105008</strain>
    </source>
</reference>
<dbReference type="EMBL" id="BJVF01000002">
    <property type="protein sequence ID" value="GEL11007.1"/>
    <property type="molecule type" value="Genomic_DNA"/>
</dbReference>
<dbReference type="Proteomes" id="UP000182367">
    <property type="component" value="Unassembled WGS sequence"/>
</dbReference>
<comment type="caution">
    <text evidence="5">The sequence shown here is derived from an EMBL/GenBank/DDBJ whole genome shotgun (WGS) entry which is preliminary data.</text>
</comment>
<accession>A0A1B9DGL4</accession>
<sequence length="379" mass="41351">MKSINKVLIVGGGIGGQSAGIALRQIGIDVEIVELQPKFDVYGVGIIQQANALRALDVLGCADEAMRRGSPYPMVKMCTPTGHQIAEAGTPPIGRFPSHNGISRRVLHEVLLERSKEVGVVYRMGLTVDTITNKQDGVDVVFSDGSTGSYDILIGGDGINSKVRNLIFGESKPNYVGLSNWRYAFRRPKDLDTGYIYFGKQSKLGIIPMTENSCYIFVVSAEGADNPFITQDQMIPKLQSYMAEYPIPMIQELIDQVVDAKLVNYRPLETLNLPAPWHKGNVIIIGDAAHATIPQLGSGAALAIEDAVVLAEEMKQQDGADAIFSRFMQRRYDRCKMVVESSEKLGEWELLAFEGKPLPEGANIGATMGKTCMALTQPI</sequence>
<keyword evidence="8" id="KW-1185">Reference proteome</keyword>
<dbReference type="Proteomes" id="UP000321579">
    <property type="component" value="Unassembled WGS sequence"/>
</dbReference>
<evidence type="ECO:0000313" key="4">
    <source>
        <dbReference type="EMBL" id="GEL11007.1"/>
    </source>
</evidence>
<reference evidence="7" key="1">
    <citation type="submission" date="2016-03" db="EMBL/GenBank/DDBJ databases">
        <title>Draft genome sequence of Paenibacillus glacialis DSM 22343.</title>
        <authorList>
            <person name="Shin S.-K."/>
            <person name="Yi H."/>
        </authorList>
    </citation>
    <scope>NUCLEOTIDE SEQUENCE [LARGE SCALE GENOMIC DNA]</scope>
    <source>
        <strain evidence="7">NBRC 105008</strain>
    </source>
</reference>
<proteinExistence type="predicted"/>
<dbReference type="InterPro" id="IPR050493">
    <property type="entry name" value="FAD-dep_Monooxygenase_BioMet"/>
</dbReference>
<dbReference type="SUPFAM" id="SSF51905">
    <property type="entry name" value="FAD/NAD(P)-binding domain"/>
    <property type="match status" value="1"/>
</dbReference>
<dbReference type="Proteomes" id="UP000093226">
    <property type="component" value="Unassembled WGS sequence"/>
</dbReference>
<dbReference type="PANTHER" id="PTHR13789">
    <property type="entry name" value="MONOOXYGENASE"/>
    <property type="match status" value="1"/>
</dbReference>
<feature type="domain" description="FAD-binding" evidence="3">
    <location>
        <begin position="6"/>
        <end position="314"/>
    </location>
</feature>
<keyword evidence="1" id="KW-0560">Oxidoreductase</keyword>
<organism evidence="5 7">
    <name type="scientific">Flavobacterium glycines</name>
    <dbReference type="NCBI Taxonomy" id="551990"/>
    <lineage>
        <taxon>Bacteria</taxon>
        <taxon>Pseudomonadati</taxon>
        <taxon>Bacteroidota</taxon>
        <taxon>Flavobacteriia</taxon>
        <taxon>Flavobacteriales</taxon>
        <taxon>Flavobacteriaceae</taxon>
        <taxon>Flavobacterium</taxon>
    </lineage>
</organism>
<gene>
    <name evidence="5" type="ORF">FBGL_14670</name>
    <name evidence="4" type="ORF">FGL01_17460</name>
    <name evidence="6" type="ORF">SAMN05192550_1914</name>
</gene>
<dbReference type="GO" id="GO:0004497">
    <property type="term" value="F:monooxygenase activity"/>
    <property type="evidence" value="ECO:0007669"/>
    <property type="project" value="UniProtKB-KW"/>
</dbReference>
<evidence type="ECO:0000313" key="9">
    <source>
        <dbReference type="Proteomes" id="UP000321579"/>
    </source>
</evidence>
<keyword evidence="2 5" id="KW-0503">Monooxygenase</keyword>
<dbReference type="STRING" id="551990.SAMN05192550_1914"/>
<reference evidence="6 8" key="3">
    <citation type="submission" date="2016-10" db="EMBL/GenBank/DDBJ databases">
        <authorList>
            <person name="Varghese N."/>
            <person name="Submissions S."/>
        </authorList>
    </citation>
    <scope>NUCLEOTIDE SEQUENCE [LARGE SCALE GENOMIC DNA]</scope>
    <source>
        <strain evidence="6 8">Gm-149</strain>
    </source>
</reference>
<evidence type="ECO:0000256" key="2">
    <source>
        <dbReference type="ARBA" id="ARBA00023033"/>
    </source>
</evidence>
<dbReference type="PRINTS" id="PR00420">
    <property type="entry name" value="RNGMNOXGNASE"/>
</dbReference>
<name>A0A1B9DGL4_9FLAO</name>